<dbReference type="Proteomes" id="UP000185024">
    <property type="component" value="Unassembled WGS sequence"/>
</dbReference>
<dbReference type="InterPro" id="IPR015406">
    <property type="entry name" value="GpJ_CSF"/>
</dbReference>
<dbReference type="InterPro" id="IPR003961">
    <property type="entry name" value="FN3_dom"/>
</dbReference>
<dbReference type="RefSeq" id="WP_074211110.1">
    <property type="nucleotide sequence ID" value="NZ_FSQX01000001.1"/>
</dbReference>
<dbReference type="CDD" id="cd00063">
    <property type="entry name" value="FN3"/>
    <property type="match status" value="1"/>
</dbReference>
<dbReference type="InterPro" id="IPR053171">
    <property type="entry name" value="Viral_Tip_Attach_Protein"/>
</dbReference>
<dbReference type="InterPro" id="IPR032876">
    <property type="entry name" value="J_dom"/>
</dbReference>
<dbReference type="Gene3D" id="2.60.40.10">
    <property type="entry name" value="Immunoglobulins"/>
    <property type="match status" value="1"/>
</dbReference>
<dbReference type="InterPro" id="IPR013783">
    <property type="entry name" value="Ig-like_fold"/>
</dbReference>
<gene>
    <name evidence="2" type="ORF">SAMN05878438_3612</name>
</gene>
<organism evidence="2 3">
    <name type="scientific">Vreelandella aquamarina</name>
    <dbReference type="NCBI Taxonomy" id="77097"/>
    <lineage>
        <taxon>Bacteria</taxon>
        <taxon>Pseudomonadati</taxon>
        <taxon>Pseudomonadota</taxon>
        <taxon>Gammaproteobacteria</taxon>
        <taxon>Oceanospirillales</taxon>
        <taxon>Halomonadaceae</taxon>
        <taxon>Vreelandella</taxon>
    </lineage>
</organism>
<dbReference type="PANTHER" id="PTHR36251">
    <property type="entry name" value="FELS-1 PROPHAGE HOST SPECIFICITY PROTEIN-RELATED"/>
    <property type="match status" value="1"/>
</dbReference>
<evidence type="ECO:0000313" key="2">
    <source>
        <dbReference type="EMBL" id="SIN79748.1"/>
    </source>
</evidence>
<evidence type="ECO:0000259" key="1">
    <source>
        <dbReference type="PROSITE" id="PS50853"/>
    </source>
</evidence>
<dbReference type="SMART" id="SM00060">
    <property type="entry name" value="FN3"/>
    <property type="match status" value="2"/>
</dbReference>
<dbReference type="Pfam" id="PF09327">
    <property type="entry name" value="Phage_Tail_Tip"/>
    <property type="match status" value="1"/>
</dbReference>
<dbReference type="PROSITE" id="PS50853">
    <property type="entry name" value="FN3"/>
    <property type="match status" value="1"/>
</dbReference>
<evidence type="ECO:0000313" key="3">
    <source>
        <dbReference type="Proteomes" id="UP000185024"/>
    </source>
</evidence>
<dbReference type="Pfam" id="PF13550">
    <property type="entry name" value="Phage-tail_3"/>
    <property type="match status" value="1"/>
</dbReference>
<dbReference type="SUPFAM" id="SSF49265">
    <property type="entry name" value="Fibronectin type III"/>
    <property type="match status" value="1"/>
</dbReference>
<reference evidence="2 3" key="1">
    <citation type="submission" date="2016-11" db="EMBL/GenBank/DDBJ databases">
        <authorList>
            <person name="Jaros S."/>
            <person name="Januszkiewicz K."/>
            <person name="Wedrychowicz H."/>
        </authorList>
    </citation>
    <scope>NUCLEOTIDE SEQUENCE [LARGE SCALE GENOMIC DNA]</scope>
    <source>
        <strain evidence="2 3">ACAM 239</strain>
    </source>
</reference>
<dbReference type="EMBL" id="FSQX01000001">
    <property type="protein sequence ID" value="SIN79748.1"/>
    <property type="molecule type" value="Genomic_DNA"/>
</dbReference>
<dbReference type="InterPro" id="IPR057587">
    <property type="entry name" value="GpJ_Ig_second"/>
</dbReference>
<dbReference type="PANTHER" id="PTHR36251:SF2">
    <property type="entry name" value="GIFSY-2 PROPHAGE HOST SPECIFICITY PROTEIN J, PHAGE LAMBDA"/>
    <property type="match status" value="1"/>
</dbReference>
<protein>
    <submittedName>
        <fullName evidence="2">Putative phage tail protein</fullName>
    </submittedName>
</protein>
<dbReference type="Pfam" id="PF24489">
    <property type="entry name" value="Ig_J_second"/>
    <property type="match status" value="1"/>
</dbReference>
<accession>A0A1N6E9N9</accession>
<feature type="domain" description="Fibronectin type-III" evidence="1">
    <location>
        <begin position="547"/>
        <end position="641"/>
    </location>
</feature>
<proteinExistence type="predicted"/>
<dbReference type="AlphaFoldDB" id="A0A1N6E9N9"/>
<name>A0A1N6E9N9_9GAMM</name>
<sequence length="1017" mass="109267">MSKAVKAVGAIAVGVAVGFVAGPWAGIAVAGSLLSRQLAKPPSVGAASQAELKQVIRSSKEPARYVFGRAGTGALLAWAQEQPGAQQENERLHLVYVLTEGSIAGLDEIYVDQEPVASAGDRIQYQLITGATAPDTYMLANSPDWQNSQIGRDLSWVRVTLKYDPDYFASGIPDLLFEYRGRNDIYDPRTETSGYTNNAALVILWYIRHRLRVPDDEILWDTFIDAANVCDEIVTNPDGSTERRYTVSGGFKADERKDRVLADLEAACAGSLIRVGGKFGLQVGAYYGPYELTIDEDMVIGTVTGQTEVSRADAVNTMRGKFVSPEQRWTETDYPAVSVAEWVAEDGEEIEDTLDLRFVSSPYQAQRLANIALRRKRAGGTLELPLNFRGYACRPGRVVQVNLPTLNISGEFRVVDWDFSGDNGCKVTLQQEQPEIYDDAVGQPFDPFGFIQLPTGGIGSPTGLQYVLQNVGEVIQGRLVWNPVDAALHYNVVIKREGVAVQAAQVPAGVERCDVGGLEAGSYTAEVRARGRLGQSGPAVINFTVNVPATPDRVITTVGNREITLVPVMPPGESLGGGHYRFYVTQSEAATQPQADYLGDGLTFTHTGLSAATTYYYFVQSVNAYGASPFLRVEVVTTNNFDEEFAYLENEIYKPGGIADQFQSDLDGLADTVGDLTITVDSTRADATEALQSARDALANGELTALEQQIQASVLQAQNALGNAVLDVEHSVRVSEEFALAQQITQLEVTFNGKTASLTEDLAVLANDQQAIANSVTALTSTVGDNTASIDNVSQTIALDTLAQAIKNATLQAQNALGNAVVDVENVVRVDAESALAQQITQVGVEFEQESASVRQELSAVYDPNTGAVAQAVTTVNVNGVRGVVGIQVAGGQAQIIGIANQFAILNPVNNQLVTAFVVSDGRVIIPEAFIDQLTITKLRAADGSLAFENGKLRADLFEVTTLVSSAQVNGRPAFAFWSHGGFELNSAASGNRVEQDGSGMRVYDSNGRLRVRLGMW</sequence>
<dbReference type="InterPro" id="IPR036116">
    <property type="entry name" value="FN3_sf"/>
</dbReference>